<evidence type="ECO:0000256" key="3">
    <source>
        <dbReference type="ARBA" id="ARBA00023163"/>
    </source>
</evidence>
<dbReference type="Pfam" id="PF14246">
    <property type="entry name" value="TetR_C_7"/>
    <property type="match status" value="1"/>
</dbReference>
<dbReference type="PRINTS" id="PR00455">
    <property type="entry name" value="HTHTETR"/>
</dbReference>
<dbReference type="SUPFAM" id="SSF48498">
    <property type="entry name" value="Tetracyclin repressor-like, C-terminal domain"/>
    <property type="match status" value="1"/>
</dbReference>
<dbReference type="PROSITE" id="PS50977">
    <property type="entry name" value="HTH_TETR_2"/>
    <property type="match status" value="1"/>
</dbReference>
<dbReference type="Proteomes" id="UP000244173">
    <property type="component" value="Chromosome"/>
</dbReference>
<dbReference type="Pfam" id="PF00440">
    <property type="entry name" value="TetR_N"/>
    <property type="match status" value="1"/>
</dbReference>
<evidence type="ECO:0000313" key="7">
    <source>
        <dbReference type="Proteomes" id="UP000244173"/>
    </source>
</evidence>
<dbReference type="EMBL" id="CP028519">
    <property type="protein sequence ID" value="AVY95674.1"/>
    <property type="molecule type" value="Genomic_DNA"/>
</dbReference>
<protein>
    <submittedName>
        <fullName evidence="6">TetR/AcrR family transcriptional regulator</fullName>
    </submittedName>
</protein>
<dbReference type="InterPro" id="IPR009057">
    <property type="entry name" value="Homeodomain-like_sf"/>
</dbReference>
<keyword evidence="2 4" id="KW-0238">DNA-binding</keyword>
<dbReference type="KEGG" id="maer:DAI18_17715"/>
<name>A0A2S0PE66_9NEIS</name>
<dbReference type="PANTHER" id="PTHR30055">
    <property type="entry name" value="HTH-TYPE TRANSCRIPTIONAL REGULATOR RUTR"/>
    <property type="match status" value="1"/>
</dbReference>
<dbReference type="Gene3D" id="1.10.357.10">
    <property type="entry name" value="Tetracycline Repressor, domain 2"/>
    <property type="match status" value="1"/>
</dbReference>
<evidence type="ECO:0000259" key="5">
    <source>
        <dbReference type="PROSITE" id="PS50977"/>
    </source>
</evidence>
<evidence type="ECO:0000256" key="1">
    <source>
        <dbReference type="ARBA" id="ARBA00023015"/>
    </source>
</evidence>
<dbReference type="InterPro" id="IPR039536">
    <property type="entry name" value="TetR_C_Proteobacteria"/>
</dbReference>
<dbReference type="InterPro" id="IPR050109">
    <property type="entry name" value="HTH-type_TetR-like_transc_reg"/>
</dbReference>
<dbReference type="InterPro" id="IPR001647">
    <property type="entry name" value="HTH_TetR"/>
</dbReference>
<keyword evidence="1" id="KW-0805">Transcription regulation</keyword>
<dbReference type="InterPro" id="IPR036271">
    <property type="entry name" value="Tet_transcr_reg_TetR-rel_C_sf"/>
</dbReference>
<dbReference type="GO" id="GO:0000976">
    <property type="term" value="F:transcription cis-regulatory region binding"/>
    <property type="evidence" value="ECO:0007669"/>
    <property type="project" value="TreeGrafter"/>
</dbReference>
<evidence type="ECO:0000313" key="6">
    <source>
        <dbReference type="EMBL" id="AVY95674.1"/>
    </source>
</evidence>
<keyword evidence="3" id="KW-0804">Transcription</keyword>
<dbReference type="PANTHER" id="PTHR30055:SF238">
    <property type="entry name" value="MYCOFACTOCIN BIOSYNTHESIS TRANSCRIPTIONAL REGULATOR MFTR-RELATED"/>
    <property type="match status" value="1"/>
</dbReference>
<dbReference type="GO" id="GO:0003700">
    <property type="term" value="F:DNA-binding transcription factor activity"/>
    <property type="evidence" value="ECO:0007669"/>
    <property type="project" value="TreeGrafter"/>
</dbReference>
<evidence type="ECO:0000256" key="2">
    <source>
        <dbReference type="ARBA" id="ARBA00023125"/>
    </source>
</evidence>
<accession>A0A2S0PE66</accession>
<gene>
    <name evidence="6" type="ORF">DAI18_17715</name>
</gene>
<organism evidence="6 7">
    <name type="scientific">Microvirgula aerodenitrificans</name>
    <dbReference type="NCBI Taxonomy" id="57480"/>
    <lineage>
        <taxon>Bacteria</taxon>
        <taxon>Pseudomonadati</taxon>
        <taxon>Pseudomonadota</taxon>
        <taxon>Betaproteobacteria</taxon>
        <taxon>Neisseriales</taxon>
        <taxon>Aquaspirillaceae</taxon>
        <taxon>Microvirgula</taxon>
    </lineage>
</organism>
<dbReference type="OrthoDB" id="7584337at2"/>
<dbReference type="AlphaFoldDB" id="A0A2S0PE66"/>
<reference evidence="6 7" key="1">
    <citation type="submission" date="2018-04" db="EMBL/GenBank/DDBJ databases">
        <title>Denitrifier Microvirgula.</title>
        <authorList>
            <person name="Anderson E."/>
            <person name="Jang J."/>
            <person name="Ishii S."/>
        </authorList>
    </citation>
    <scope>NUCLEOTIDE SEQUENCE [LARGE SCALE GENOMIC DNA]</scope>
    <source>
        <strain evidence="6 7">BE2.4</strain>
    </source>
</reference>
<feature type="domain" description="HTH tetR-type" evidence="5">
    <location>
        <begin position="17"/>
        <end position="77"/>
    </location>
</feature>
<proteinExistence type="predicted"/>
<dbReference type="STRING" id="1122240.GCA_000620105_01836"/>
<evidence type="ECO:0000256" key="4">
    <source>
        <dbReference type="PROSITE-ProRule" id="PRU00335"/>
    </source>
</evidence>
<dbReference type="RefSeq" id="WP_107890071.1">
    <property type="nucleotide sequence ID" value="NZ_CP028519.1"/>
</dbReference>
<feature type="DNA-binding region" description="H-T-H motif" evidence="4">
    <location>
        <begin position="40"/>
        <end position="59"/>
    </location>
</feature>
<dbReference type="SUPFAM" id="SSF46689">
    <property type="entry name" value="Homeodomain-like"/>
    <property type="match status" value="1"/>
</dbReference>
<sequence>MPQPEKGLRGRPPRPEEDVRRALLQSAMDVLLESGYEAATMEAIARRAGVAKKTAYRHAENRQELIGLAVRQWTDGYAPSMQMDPQDTGDVAQALRTILENICTQVLSETAVRVFRLLTTEFPGKQELLDSYQRNGIERGQMLLSGWLEKQSRKGLLHAPEPAVLAKAILAMAVAEPLRQMALGMKHPLPEGSVAAHLDACMDVLSLLIVRPDSPSLAG</sequence>
<keyword evidence="7" id="KW-1185">Reference proteome</keyword>